<keyword evidence="7" id="KW-0175">Coiled coil</keyword>
<dbReference type="InterPro" id="IPR008422">
    <property type="entry name" value="KN_HD"/>
</dbReference>
<dbReference type="HOGENOM" id="CLU_041153_1_2_1"/>
<dbReference type="SMART" id="SM00389">
    <property type="entry name" value="HOX"/>
    <property type="match status" value="1"/>
</dbReference>
<proteinExistence type="evidence at transcript level"/>
<evidence type="ECO:0000256" key="8">
    <source>
        <dbReference type="SAM" id="MobiDB-lite"/>
    </source>
</evidence>
<feature type="coiled-coil region" evidence="7">
    <location>
        <begin position="3"/>
        <end position="30"/>
    </location>
</feature>
<feature type="compositionally biased region" description="Basic and acidic residues" evidence="8">
    <location>
        <begin position="161"/>
        <end position="175"/>
    </location>
</feature>
<evidence type="ECO:0000256" key="4">
    <source>
        <dbReference type="ARBA" id="ARBA00023155"/>
    </source>
</evidence>
<dbReference type="PROSITE" id="PS00027">
    <property type="entry name" value="HOMEOBOX_1"/>
    <property type="match status" value="1"/>
</dbReference>
<dbReference type="Pfam" id="PF05920">
    <property type="entry name" value="Homeobox_KN"/>
    <property type="match status" value="1"/>
</dbReference>
<feature type="domain" description="PBC" evidence="10">
    <location>
        <begin position="1"/>
        <end position="77"/>
    </location>
</feature>
<keyword evidence="5 6" id="KW-0539">Nucleus</keyword>
<dbReference type="SUPFAM" id="SSF46689">
    <property type="entry name" value="Homeodomain-like"/>
    <property type="match status" value="1"/>
</dbReference>
<dbReference type="InterPro" id="IPR001356">
    <property type="entry name" value="HD"/>
</dbReference>
<evidence type="ECO:0000256" key="7">
    <source>
        <dbReference type="SAM" id="Coils"/>
    </source>
</evidence>
<feature type="domain" description="Homeobox" evidence="9">
    <location>
        <begin position="76"/>
        <end position="139"/>
    </location>
</feature>
<dbReference type="GO" id="GO:0000981">
    <property type="term" value="F:DNA-binding transcription factor activity, RNA polymerase II-specific"/>
    <property type="evidence" value="ECO:0007669"/>
    <property type="project" value="InterPro"/>
</dbReference>
<reference evidence="11" key="1">
    <citation type="journal article" date="2010" name="Evodevo">
        <title>The homeodomain complement of the ctenophore Mnemiopsis leidyi suggests that Ctenophora and Porifera diverged prior to the ParaHoxozoa.</title>
        <authorList>
            <person name="Ryan J.F."/>
            <person name="Pang K."/>
            <person name="NISC Comparative Sequencing Program"/>
            <person name="Mullikin J.C."/>
            <person name="Martindale M.Q."/>
            <person name="Baxevanis A.D."/>
        </authorList>
    </citation>
    <scope>NUCLEOTIDE SEQUENCE</scope>
</reference>
<dbReference type="PANTHER" id="PTHR11850">
    <property type="entry name" value="HOMEOBOX PROTEIN TRANSCRIPTION FACTORS"/>
    <property type="match status" value="1"/>
</dbReference>
<comment type="subcellular location">
    <subcellularLocation>
        <location evidence="1 6">Nucleus</location>
    </subcellularLocation>
</comment>
<evidence type="ECO:0000256" key="5">
    <source>
        <dbReference type="ARBA" id="ARBA00023242"/>
    </source>
</evidence>
<keyword evidence="3 6" id="KW-0238">DNA-binding</keyword>
<evidence type="ECO:0000256" key="2">
    <source>
        <dbReference type="ARBA" id="ARBA00007601"/>
    </source>
</evidence>
<dbReference type="AlphaFoldDB" id="E3UJW8"/>
<keyword evidence="4 6" id="KW-0371">Homeobox</keyword>
<dbReference type="GO" id="GO:0005634">
    <property type="term" value="C:nucleus"/>
    <property type="evidence" value="ECO:0007669"/>
    <property type="project" value="UniProtKB-SubCell"/>
</dbReference>
<dbReference type="PROSITE" id="PS51978">
    <property type="entry name" value="PBC"/>
    <property type="match status" value="1"/>
</dbReference>
<dbReference type="Gene3D" id="1.10.10.60">
    <property type="entry name" value="Homeodomain-like"/>
    <property type="match status" value="1"/>
</dbReference>
<evidence type="ECO:0000256" key="1">
    <source>
        <dbReference type="ARBA" id="ARBA00004123"/>
    </source>
</evidence>
<dbReference type="CDD" id="cd00086">
    <property type="entry name" value="homeodomain"/>
    <property type="match status" value="1"/>
</dbReference>
<name>E3UJW8_MNELE</name>
<sequence length="175" mass="20456">MLRKIYQEEMAAYEKACQEFKDNVLSLLEQQSALRPVSQIEKELLLANIQHRFQGIQLQLKDSICQAIVILRNRIFDVRRKRQNFTKAATVILNEYFYNNLANPYPTEQVKEELAAKCNLTVAQVTNWFGNKRIRFKKSYSKGEEELNVEESNDTQFPESNSEKDITRESANKDS</sequence>
<feature type="DNA-binding region" description="Homeobox" evidence="6">
    <location>
        <begin position="78"/>
        <end position="140"/>
    </location>
</feature>
<protein>
    <submittedName>
        <fullName evidence="11">TALE class homeobox transcription factor Pbx</fullName>
    </submittedName>
</protein>
<dbReference type="InterPro" id="IPR009057">
    <property type="entry name" value="Homeodomain-like_sf"/>
</dbReference>
<feature type="region of interest" description="Disordered" evidence="8">
    <location>
        <begin position="143"/>
        <end position="175"/>
    </location>
</feature>
<dbReference type="PROSITE" id="PS50071">
    <property type="entry name" value="HOMEOBOX_2"/>
    <property type="match status" value="1"/>
</dbReference>
<evidence type="ECO:0000256" key="3">
    <source>
        <dbReference type="ARBA" id="ARBA00023125"/>
    </source>
</evidence>
<dbReference type="GO" id="GO:0003677">
    <property type="term" value="F:DNA binding"/>
    <property type="evidence" value="ECO:0007669"/>
    <property type="project" value="UniProtKB-UniRule"/>
</dbReference>
<evidence type="ECO:0000313" key="11">
    <source>
        <dbReference type="EMBL" id="ADO22646.1"/>
    </source>
</evidence>
<comment type="similarity">
    <text evidence="2">Belongs to the TALE/PBX homeobox family.</text>
</comment>
<dbReference type="InterPro" id="IPR005542">
    <property type="entry name" value="PBX_PBC_dom"/>
</dbReference>
<dbReference type="InterPro" id="IPR050224">
    <property type="entry name" value="TALE_homeobox"/>
</dbReference>
<organism evidence="11">
    <name type="scientific">Mnemiopsis leidyi</name>
    <name type="common">Sea walnut</name>
    <name type="synonym">Warty comb jellyfish</name>
    <dbReference type="NCBI Taxonomy" id="27923"/>
    <lineage>
        <taxon>Eukaryota</taxon>
        <taxon>Metazoa</taxon>
        <taxon>Ctenophora</taxon>
        <taxon>Tentaculata</taxon>
        <taxon>Lobata</taxon>
        <taxon>Bolinopsidae</taxon>
        <taxon>Mnemiopsis</taxon>
    </lineage>
</organism>
<dbReference type="InterPro" id="IPR017970">
    <property type="entry name" value="Homeobox_CS"/>
</dbReference>
<accession>E3UJW8</accession>
<dbReference type="Pfam" id="PF03792">
    <property type="entry name" value="PBC"/>
    <property type="match status" value="1"/>
</dbReference>
<evidence type="ECO:0000259" key="9">
    <source>
        <dbReference type="PROSITE" id="PS50071"/>
    </source>
</evidence>
<evidence type="ECO:0000259" key="10">
    <source>
        <dbReference type="PROSITE" id="PS51978"/>
    </source>
</evidence>
<gene>
    <name evidence="11" type="primary">Pbx</name>
</gene>
<evidence type="ECO:0000256" key="6">
    <source>
        <dbReference type="PROSITE-ProRule" id="PRU00108"/>
    </source>
</evidence>
<dbReference type="EMBL" id="HM444125">
    <property type="protein sequence ID" value="ADO22646.1"/>
    <property type="molecule type" value="mRNA"/>
</dbReference>